<keyword evidence="3" id="KW-0812">Transmembrane</keyword>
<organism evidence="4 5">
    <name type="scientific">Vineibacter terrae</name>
    <dbReference type="NCBI Taxonomy" id="2586908"/>
    <lineage>
        <taxon>Bacteria</taxon>
        <taxon>Pseudomonadati</taxon>
        <taxon>Pseudomonadota</taxon>
        <taxon>Alphaproteobacteria</taxon>
        <taxon>Hyphomicrobiales</taxon>
        <taxon>Vineibacter</taxon>
    </lineage>
</organism>
<evidence type="ECO:0000256" key="3">
    <source>
        <dbReference type="SAM" id="Phobius"/>
    </source>
</evidence>
<keyword evidence="1" id="KW-0175">Coiled coil</keyword>
<accession>A0A5C8PEA4</accession>
<dbReference type="EMBL" id="VDUZ01000043">
    <property type="protein sequence ID" value="TXL71479.1"/>
    <property type="molecule type" value="Genomic_DNA"/>
</dbReference>
<comment type="caution">
    <text evidence="4">The sequence shown here is derived from an EMBL/GenBank/DDBJ whole genome shotgun (WGS) entry which is preliminary data.</text>
</comment>
<dbReference type="AlphaFoldDB" id="A0A5C8PEA4"/>
<feature type="coiled-coil region" evidence="1">
    <location>
        <begin position="81"/>
        <end position="108"/>
    </location>
</feature>
<dbReference type="RefSeq" id="WP_147850700.1">
    <property type="nucleotide sequence ID" value="NZ_VDUZ01000043.1"/>
</dbReference>
<evidence type="ECO:0000256" key="2">
    <source>
        <dbReference type="SAM" id="MobiDB-lite"/>
    </source>
</evidence>
<dbReference type="InterPro" id="IPR021273">
    <property type="entry name" value="DUF2852"/>
</dbReference>
<keyword evidence="5" id="KW-1185">Reference proteome</keyword>
<protein>
    <submittedName>
        <fullName evidence="4">DUF2852 domain-containing protein</fullName>
    </submittedName>
</protein>
<dbReference type="OrthoDB" id="9806878at2"/>
<reference evidence="4 5" key="1">
    <citation type="submission" date="2019-06" db="EMBL/GenBank/DDBJ databases">
        <title>New taxonomy in bacterial strain CC-CFT640, isolated from vineyard.</title>
        <authorList>
            <person name="Lin S.-Y."/>
            <person name="Tsai C.-F."/>
            <person name="Young C.-C."/>
        </authorList>
    </citation>
    <scope>NUCLEOTIDE SEQUENCE [LARGE SCALE GENOMIC DNA]</scope>
    <source>
        <strain evidence="4 5">CC-CFT640</strain>
    </source>
</reference>
<evidence type="ECO:0000313" key="4">
    <source>
        <dbReference type="EMBL" id="TXL71479.1"/>
    </source>
</evidence>
<name>A0A5C8PEA4_9HYPH</name>
<evidence type="ECO:0000256" key="1">
    <source>
        <dbReference type="SAM" id="Coils"/>
    </source>
</evidence>
<proteinExistence type="predicted"/>
<keyword evidence="3" id="KW-1133">Transmembrane helix</keyword>
<feature type="region of interest" description="Disordered" evidence="2">
    <location>
        <begin position="110"/>
        <end position="132"/>
    </location>
</feature>
<feature type="compositionally biased region" description="Basic and acidic residues" evidence="2">
    <location>
        <begin position="110"/>
        <end position="122"/>
    </location>
</feature>
<dbReference type="Pfam" id="PF11014">
    <property type="entry name" value="DUF2852"/>
    <property type="match status" value="1"/>
</dbReference>
<keyword evidence="3" id="KW-0472">Membrane</keyword>
<sequence length="132" mass="15468">MGVTAALDNIPRGAWIALLVVSFVLFWPIGLGLLIYLKWSGRMGCWKHRGADHWRQRAQDSMQRWYRAQGSSGNRAFDEYRDETLRRLEEEQKEFKDFLERLRHAKDKAEFDQFMADRRGRGDQGPAPEPQA</sequence>
<dbReference type="Proteomes" id="UP000321638">
    <property type="component" value="Unassembled WGS sequence"/>
</dbReference>
<feature type="transmembrane region" description="Helical" evidence="3">
    <location>
        <begin position="15"/>
        <end position="37"/>
    </location>
</feature>
<gene>
    <name evidence="4" type="ORF">FHP25_30075</name>
</gene>
<evidence type="ECO:0000313" key="5">
    <source>
        <dbReference type="Proteomes" id="UP000321638"/>
    </source>
</evidence>